<gene>
    <name evidence="4" type="ORF">JOB18_001013</name>
    <name evidence="3" type="ORF">JOB18_005386</name>
    <name evidence="2" type="ORF">JOB18_022333</name>
</gene>
<dbReference type="EMBL" id="JAGKHQ010001475">
    <property type="protein sequence ID" value="KAG7455731.1"/>
    <property type="molecule type" value="Genomic_DNA"/>
</dbReference>
<comment type="caution">
    <text evidence="3">The sequence shown here is derived from an EMBL/GenBank/DDBJ whole genome shotgun (WGS) entry which is preliminary data.</text>
</comment>
<keyword evidence="5" id="KW-1185">Reference proteome</keyword>
<evidence type="ECO:0000313" key="5">
    <source>
        <dbReference type="Proteomes" id="UP000693946"/>
    </source>
</evidence>
<dbReference type="Proteomes" id="UP000693946">
    <property type="component" value="Unassembled WGS sequence"/>
</dbReference>
<evidence type="ECO:0000313" key="3">
    <source>
        <dbReference type="EMBL" id="KAG7455731.1"/>
    </source>
</evidence>
<dbReference type="EMBL" id="JAGKHQ010001534">
    <property type="protein sequence ID" value="KAG7454935.1"/>
    <property type="molecule type" value="Genomic_DNA"/>
</dbReference>
<feature type="compositionally biased region" description="Basic and acidic residues" evidence="1">
    <location>
        <begin position="97"/>
        <end position="112"/>
    </location>
</feature>
<accession>A0AAV6PEX4</accession>
<evidence type="ECO:0000313" key="4">
    <source>
        <dbReference type="EMBL" id="KAG7467632.1"/>
    </source>
</evidence>
<name>A0AAV6PEX4_SOLSE</name>
<feature type="compositionally biased region" description="Acidic residues" evidence="1">
    <location>
        <begin position="85"/>
        <end position="96"/>
    </location>
</feature>
<proteinExistence type="predicted"/>
<reference evidence="3" key="2">
    <citation type="submission" date="2021-03" db="EMBL/GenBank/DDBJ databases">
        <authorList>
            <person name="Guerrero-Cozar I."/>
            <person name="Gomez-Garrido J."/>
            <person name="Berbel C."/>
            <person name="Martinez-Blanch J.F."/>
            <person name="Alioto T."/>
            <person name="Claros M.G."/>
            <person name="Gagnaire P.A."/>
            <person name="Manchado M."/>
        </authorList>
    </citation>
    <scope>NUCLEOTIDE SEQUENCE</scope>
    <source>
        <strain evidence="3">Sse05_10M</strain>
        <tissue evidence="3">Blood</tissue>
    </source>
</reference>
<evidence type="ECO:0000313" key="2">
    <source>
        <dbReference type="EMBL" id="KAG7454935.1"/>
    </source>
</evidence>
<organism evidence="3 5">
    <name type="scientific">Solea senegalensis</name>
    <name type="common">Senegalese sole</name>
    <dbReference type="NCBI Taxonomy" id="28829"/>
    <lineage>
        <taxon>Eukaryota</taxon>
        <taxon>Metazoa</taxon>
        <taxon>Chordata</taxon>
        <taxon>Craniata</taxon>
        <taxon>Vertebrata</taxon>
        <taxon>Euteleostomi</taxon>
        <taxon>Actinopterygii</taxon>
        <taxon>Neopterygii</taxon>
        <taxon>Teleostei</taxon>
        <taxon>Neoteleostei</taxon>
        <taxon>Acanthomorphata</taxon>
        <taxon>Carangaria</taxon>
        <taxon>Pleuronectiformes</taxon>
        <taxon>Pleuronectoidei</taxon>
        <taxon>Soleidae</taxon>
        <taxon>Solea</taxon>
    </lineage>
</organism>
<dbReference type="EMBL" id="JAGKHQ010000554">
    <property type="protein sequence ID" value="KAG7467632.1"/>
    <property type="molecule type" value="Genomic_DNA"/>
</dbReference>
<reference evidence="3 5" key="1">
    <citation type="journal article" date="2021" name="Sci. Rep.">
        <title>Chromosome anchoring in Senegalese sole (Solea senegalensis) reveals sex-associated markers and genome rearrangements in flatfish.</title>
        <authorList>
            <person name="Guerrero-Cozar I."/>
            <person name="Gomez-Garrido J."/>
            <person name="Berbel C."/>
            <person name="Martinez-Blanch J.F."/>
            <person name="Alioto T."/>
            <person name="Claros M.G."/>
            <person name="Gagnaire P.A."/>
            <person name="Manchado M."/>
        </authorList>
    </citation>
    <scope>NUCLEOTIDE SEQUENCE [LARGE SCALE GENOMIC DNA]</scope>
    <source>
        <strain evidence="3">Sse05_10M</strain>
    </source>
</reference>
<protein>
    <submittedName>
        <fullName evidence="3">Uncharacterized protein</fullName>
    </submittedName>
</protein>
<evidence type="ECO:0000256" key="1">
    <source>
        <dbReference type="SAM" id="MobiDB-lite"/>
    </source>
</evidence>
<sequence>MLVWIKDAPVLGECMDEDVYRFVDRYISCEKPDPDTDPELHKIVSEVQVHSRNHSKSCKKGNVECRFGFPKLPMDKTILTYDTPNPDEEDDKDDDNDGGKDDHEEQSRRGNEAKSAVKKKAALVKKPERGPGQTEATEEPAV</sequence>
<dbReference type="AlphaFoldDB" id="A0AAV6PEX4"/>
<feature type="region of interest" description="Disordered" evidence="1">
    <location>
        <begin position="76"/>
        <end position="142"/>
    </location>
</feature>